<accession>A0ABD7TL25</accession>
<dbReference type="EMBL" id="CP078013">
    <property type="protein sequence ID" value="USW02323.1"/>
    <property type="molecule type" value="Genomic_DNA"/>
</dbReference>
<gene>
    <name evidence="2" type="ORF">KUA23_06250</name>
</gene>
<dbReference type="AlphaFoldDB" id="A0ABD7TL25"/>
<reference evidence="2" key="2">
    <citation type="submission" date="2024-04" db="EMBL/GenBank/DDBJ databases">
        <authorList>
            <person name="Diaz M."/>
            <person name="Bach T."/>
            <person name="Gonzalez Anta G."/>
            <person name="Agaras B."/>
            <person name="Wibberg D."/>
            <person name="Noguera F."/>
            <person name="Canciani W."/>
            <person name="Ybarra T."/>
            <person name="Nunez M.L."/>
            <person name="Valverde C."/>
        </authorList>
    </citation>
    <scope>NUCLEOTIDE SEQUENCE</scope>
    <source>
        <strain evidence="2">1008</strain>
    </source>
</reference>
<dbReference type="KEGG" id="ppeg:KUA23_06250"/>
<proteinExistence type="predicted"/>
<name>A0ABD7TL25_9PSED</name>
<evidence type="ECO:0000313" key="3">
    <source>
        <dbReference type="Proteomes" id="UP001056907"/>
    </source>
</evidence>
<evidence type="ECO:0000256" key="1">
    <source>
        <dbReference type="SAM" id="MobiDB-lite"/>
    </source>
</evidence>
<organism evidence="2 3">
    <name type="scientific">Pseudomonas pergaminensis</name>
    <dbReference type="NCBI Taxonomy" id="2853159"/>
    <lineage>
        <taxon>Bacteria</taxon>
        <taxon>Pseudomonadati</taxon>
        <taxon>Pseudomonadota</taxon>
        <taxon>Gammaproteobacteria</taxon>
        <taxon>Pseudomonadales</taxon>
        <taxon>Pseudomonadaceae</taxon>
        <taxon>Pseudomonas</taxon>
    </lineage>
</organism>
<sequence>MNTAVMNTLTTMSTAWNVVTGQSMGWSRGGNASHYPSYQPSQRPRYAGIQAPNRGIAQHMGRAPWRQPLESKRPLTVTHNNYIFNIHYVSVRDVKSAQVGVHVNSGHGSMNNGNFGNYGNNGNSGSHSGYSNHGINGNQRIAAGAGPSRNGLRQGNQP</sequence>
<evidence type="ECO:0000313" key="2">
    <source>
        <dbReference type="EMBL" id="USW02323.1"/>
    </source>
</evidence>
<reference evidence="2" key="1">
    <citation type="journal article" date="2022" name="Front. Plant Sci.">
        <title>Agronomic efficiency and genome mining analysis of the wheat-biostimulant rhizospheric bacterium Pseudomonas pergaminensis sp. nov. strain 1008T.</title>
        <authorList>
            <person name="Diaz M."/>
            <person name="Bach T."/>
            <person name="Gonzalez Anta G."/>
            <person name="Agaras B."/>
            <person name="Wibberg D."/>
            <person name="Noguera F."/>
            <person name="Canciani W."/>
            <person name="Valverde C."/>
        </authorList>
    </citation>
    <scope>NUCLEOTIDE SEQUENCE</scope>
    <source>
        <strain evidence="2">1008</strain>
    </source>
</reference>
<protein>
    <submittedName>
        <fullName evidence="2">Uncharacterized protein</fullName>
    </submittedName>
</protein>
<feature type="compositionally biased region" description="Low complexity" evidence="1">
    <location>
        <begin position="108"/>
        <end position="138"/>
    </location>
</feature>
<dbReference type="RefSeq" id="WP_214496532.1">
    <property type="nucleotide sequence ID" value="NZ_CP078013.2"/>
</dbReference>
<dbReference type="Proteomes" id="UP001056907">
    <property type="component" value="Chromosome"/>
</dbReference>
<feature type="region of interest" description="Disordered" evidence="1">
    <location>
        <begin position="105"/>
        <end position="158"/>
    </location>
</feature>